<dbReference type="AlphaFoldDB" id="A0A0C5WQJ1"/>
<dbReference type="EMBL" id="CP005973">
    <property type="protein sequence ID" value="AJR05205.1"/>
    <property type="molecule type" value="Genomic_DNA"/>
</dbReference>
<keyword evidence="1" id="KW-0812">Transmembrane</keyword>
<dbReference type="PANTHER" id="PTHR31721">
    <property type="entry name" value="OS06G0710300 PROTEIN"/>
    <property type="match status" value="1"/>
</dbReference>
<dbReference type="PATRIC" id="fig|658445.3.peg.199"/>
<feature type="transmembrane region" description="Helical" evidence="1">
    <location>
        <begin position="159"/>
        <end position="177"/>
    </location>
</feature>
<sequence length="214" mass="24002">MIKAVDSIYLLLPCGNGYLYLSRIVRFCAISKMASSKRGADMKKTIFNNFRYIGWIVIFCSMLGSMLLIMIGASKAYSAFDVFIFNATPQAELMHLDKADIAISYLIKSLDTFLVALVLFIFSHGVFTLFISDKTADEQQSTQVLKWIKTPNIGHLKNILAEVIIVILFVKFLELVLVNFNDLSWSILVLPASILLLSLGLKFLELGQHEQAGH</sequence>
<evidence type="ECO:0000256" key="1">
    <source>
        <dbReference type="SAM" id="Phobius"/>
    </source>
</evidence>
<gene>
    <name evidence="2" type="ORF">H744_1c0179</name>
</gene>
<dbReference type="Pfam" id="PF03350">
    <property type="entry name" value="UPF0114"/>
    <property type="match status" value="1"/>
</dbReference>
<dbReference type="Proteomes" id="UP000032303">
    <property type="component" value="Chromosome 1"/>
</dbReference>
<reference evidence="2 3" key="1">
    <citation type="submission" date="2013-05" db="EMBL/GenBank/DDBJ databases">
        <title>Complete genome sequence of the lipase-producing bacterium Photobacterium gaetbulicola Gung47.</title>
        <authorList>
            <person name="Kim Y.-O."/>
        </authorList>
    </citation>
    <scope>NUCLEOTIDE SEQUENCE [LARGE SCALE GENOMIC DNA]</scope>
    <source>
        <strain evidence="2 3">Gung47</strain>
    </source>
</reference>
<dbReference type="HOGENOM" id="CLU_112020_0_0_6"/>
<dbReference type="PANTHER" id="PTHR31721:SF4">
    <property type="entry name" value="OS06G0710300 PROTEIN"/>
    <property type="match status" value="1"/>
</dbReference>
<dbReference type="KEGG" id="pgb:H744_1c0179"/>
<proteinExistence type="predicted"/>
<evidence type="ECO:0000313" key="2">
    <source>
        <dbReference type="EMBL" id="AJR05205.1"/>
    </source>
</evidence>
<protein>
    <recommendedName>
        <fullName evidence="4">YqhA family protein</fullName>
    </recommendedName>
</protein>
<dbReference type="InterPro" id="IPR005134">
    <property type="entry name" value="UPF0114"/>
</dbReference>
<keyword evidence="3" id="KW-1185">Reference proteome</keyword>
<feature type="transmembrane region" description="Helical" evidence="1">
    <location>
        <begin position="52"/>
        <end position="73"/>
    </location>
</feature>
<evidence type="ECO:0000313" key="3">
    <source>
        <dbReference type="Proteomes" id="UP000032303"/>
    </source>
</evidence>
<organism evidence="2 3">
    <name type="scientific">Photobacterium gaetbulicola Gung47</name>
    <dbReference type="NCBI Taxonomy" id="658445"/>
    <lineage>
        <taxon>Bacteria</taxon>
        <taxon>Pseudomonadati</taxon>
        <taxon>Pseudomonadota</taxon>
        <taxon>Gammaproteobacteria</taxon>
        <taxon>Vibrionales</taxon>
        <taxon>Vibrionaceae</taxon>
        <taxon>Photobacterium</taxon>
    </lineage>
</organism>
<feature type="transmembrane region" description="Helical" evidence="1">
    <location>
        <begin position="113"/>
        <end position="131"/>
    </location>
</feature>
<name>A0A0C5WQJ1_9GAMM</name>
<evidence type="ECO:0008006" key="4">
    <source>
        <dbReference type="Google" id="ProtNLM"/>
    </source>
</evidence>
<keyword evidence="1" id="KW-0472">Membrane</keyword>
<feature type="transmembrane region" description="Helical" evidence="1">
    <location>
        <begin position="183"/>
        <end position="204"/>
    </location>
</feature>
<accession>A0A0C5WQJ1</accession>
<dbReference type="STRING" id="658445.H744_1c0179"/>
<keyword evidence="1" id="KW-1133">Transmembrane helix</keyword>